<evidence type="ECO:0000259" key="1">
    <source>
        <dbReference type="Pfam" id="PF09860"/>
    </source>
</evidence>
<accession>A0ABU0TX65</accession>
<evidence type="ECO:0000313" key="2">
    <source>
        <dbReference type="EMBL" id="MDQ1124255.1"/>
    </source>
</evidence>
<proteinExistence type="predicted"/>
<gene>
    <name evidence="2" type="ORF">QE412_002828</name>
</gene>
<dbReference type="Pfam" id="PF09860">
    <property type="entry name" value="DUF2087"/>
    <property type="match status" value="1"/>
</dbReference>
<dbReference type="RefSeq" id="WP_307485044.1">
    <property type="nucleotide sequence ID" value="NZ_JAUTBF010000001.1"/>
</dbReference>
<dbReference type="InterPro" id="IPR018656">
    <property type="entry name" value="DUF2087"/>
</dbReference>
<feature type="domain" description="DUF2087" evidence="1">
    <location>
        <begin position="103"/>
        <end position="153"/>
    </location>
</feature>
<reference evidence="2 3" key="1">
    <citation type="submission" date="2023-07" db="EMBL/GenBank/DDBJ databases">
        <title>Functional and genomic diversity of the sorghum phyllosphere microbiome.</title>
        <authorList>
            <person name="Shade A."/>
        </authorList>
    </citation>
    <scope>NUCLEOTIDE SEQUENCE [LARGE SCALE GENOMIC DNA]</scope>
    <source>
        <strain evidence="2 3">SORGH_AS_1207</strain>
    </source>
</reference>
<sequence>MANSLRPVRSLIAMLRRPQLRSAIGHALLEDEQSRESDLMQNVAKLGFVELVGDTYAVSDRFLAEALDALEEELGPLSVLRGDAISLGDLAPGEVDSSVAAVARRVLGEGERITEGALNERLRMFVGDVAFFRRHAVDTGVIEREPDGSWYWLAPAPGR</sequence>
<dbReference type="EMBL" id="JAUTBF010000001">
    <property type="protein sequence ID" value="MDQ1124255.1"/>
    <property type="molecule type" value="Genomic_DNA"/>
</dbReference>
<name>A0ABU0TX65_MICTR</name>
<keyword evidence="3" id="KW-1185">Reference proteome</keyword>
<dbReference type="Proteomes" id="UP001226691">
    <property type="component" value="Unassembled WGS sequence"/>
</dbReference>
<comment type="caution">
    <text evidence="2">The sequence shown here is derived from an EMBL/GenBank/DDBJ whole genome shotgun (WGS) entry which is preliminary data.</text>
</comment>
<evidence type="ECO:0000313" key="3">
    <source>
        <dbReference type="Proteomes" id="UP001226691"/>
    </source>
</evidence>
<protein>
    <recommendedName>
        <fullName evidence="1">DUF2087 domain-containing protein</fullName>
    </recommendedName>
</protein>
<organism evidence="2 3">
    <name type="scientific">Microbacterium trichothecenolyticum</name>
    <name type="common">Aureobacterium trichothecenolyticum</name>
    <dbReference type="NCBI Taxonomy" id="69370"/>
    <lineage>
        <taxon>Bacteria</taxon>
        <taxon>Bacillati</taxon>
        <taxon>Actinomycetota</taxon>
        <taxon>Actinomycetes</taxon>
        <taxon>Micrococcales</taxon>
        <taxon>Microbacteriaceae</taxon>
        <taxon>Microbacterium</taxon>
    </lineage>
</organism>